<comment type="similarity">
    <text evidence="1">Belongs to the phosducin family.</text>
</comment>
<reference evidence="4 5" key="1">
    <citation type="submission" date="2014-12" db="EMBL/GenBank/DDBJ databases">
        <authorList>
            <person name="Neuveglise Cecile"/>
        </authorList>
    </citation>
    <scope>NUCLEOTIDE SEQUENCE [LARGE SCALE GENOMIC DNA]</scope>
    <source>
        <strain evidence="4 5">CBS 12615</strain>
    </source>
</reference>
<dbReference type="EMBL" id="LN736362">
    <property type="protein sequence ID" value="CEP61452.1"/>
    <property type="molecule type" value="Genomic_DNA"/>
</dbReference>
<dbReference type="SUPFAM" id="SSF52833">
    <property type="entry name" value="Thioredoxin-like"/>
    <property type="match status" value="1"/>
</dbReference>
<dbReference type="InterPro" id="IPR036249">
    <property type="entry name" value="Thioredoxin-like_sf"/>
</dbReference>
<dbReference type="STRING" id="1245769.A0A0C7MNK7"/>
<dbReference type="AlphaFoldDB" id="A0A0C7MNK7"/>
<dbReference type="Gene3D" id="3.40.30.10">
    <property type="entry name" value="Glutaredoxin"/>
    <property type="match status" value="1"/>
</dbReference>
<dbReference type="InterPro" id="IPR024253">
    <property type="entry name" value="Phosducin_thioredoxin-like_dom"/>
</dbReference>
<dbReference type="CDD" id="cd02989">
    <property type="entry name" value="Phd_like_TxnDC9"/>
    <property type="match status" value="1"/>
</dbReference>
<evidence type="ECO:0000256" key="1">
    <source>
        <dbReference type="ARBA" id="ARBA00009686"/>
    </source>
</evidence>
<dbReference type="OrthoDB" id="10257948at2759"/>
<dbReference type="GeneID" id="34684876"/>
<accession>A0A0C7MNK7</accession>
<dbReference type="Pfam" id="PF02114">
    <property type="entry name" value="Phosducin"/>
    <property type="match status" value="1"/>
</dbReference>
<organism evidence="4 5">
    <name type="scientific">Lachancea lanzarotensis</name>
    <dbReference type="NCBI Taxonomy" id="1245769"/>
    <lineage>
        <taxon>Eukaryota</taxon>
        <taxon>Fungi</taxon>
        <taxon>Dikarya</taxon>
        <taxon>Ascomycota</taxon>
        <taxon>Saccharomycotina</taxon>
        <taxon>Saccharomycetes</taxon>
        <taxon>Saccharomycetales</taxon>
        <taxon>Saccharomycetaceae</taxon>
        <taxon>Lachancea</taxon>
    </lineage>
</organism>
<dbReference type="Proteomes" id="UP000054304">
    <property type="component" value="Unassembled WGS sequence"/>
</dbReference>
<feature type="compositionally biased region" description="Polar residues" evidence="2">
    <location>
        <begin position="11"/>
        <end position="20"/>
    </location>
</feature>
<gene>
    <name evidence="4" type="ORF">LALA0_S03e03180g</name>
</gene>
<feature type="region of interest" description="Disordered" evidence="2">
    <location>
        <begin position="1"/>
        <end position="37"/>
    </location>
</feature>
<dbReference type="RefSeq" id="XP_022627686.1">
    <property type="nucleotide sequence ID" value="XM_022773187.1"/>
</dbReference>
<feature type="compositionally biased region" description="Acidic residues" evidence="2">
    <location>
        <begin position="218"/>
        <end position="227"/>
    </location>
</feature>
<sequence>MSKLDRYENRLVTNAANGSSGLEKRQDVSEDDPNDSDASLDEILEELDYNDDNEFLQQYREQRLQQIATEMRKIKDNVETEHYGQLITVDDENEVMKLTTNTDQVVIHFGLENFRKCNVMDSKLSQLASKHLLTKFLRVSVDKCPFLVAKLQVQVLPFVVAYKKGVERVRIVGFSRLGNQPDDFDVSVLEKVLFDAGVLAKRAGAGSGHQGGSKWNDSEDNGSDLDI</sequence>
<dbReference type="PANTHER" id="PTHR21148">
    <property type="entry name" value="THIOREDOXIN DOMAIN-CONTAINING PROTEIN 9"/>
    <property type="match status" value="1"/>
</dbReference>
<evidence type="ECO:0000313" key="5">
    <source>
        <dbReference type="Proteomes" id="UP000054304"/>
    </source>
</evidence>
<keyword evidence="5" id="KW-1185">Reference proteome</keyword>
<dbReference type="GO" id="GO:0045944">
    <property type="term" value="P:positive regulation of transcription by RNA polymerase II"/>
    <property type="evidence" value="ECO:0007669"/>
    <property type="project" value="EnsemblFungi"/>
</dbReference>
<proteinExistence type="inferred from homology"/>
<feature type="region of interest" description="Disordered" evidence="2">
    <location>
        <begin position="203"/>
        <end position="227"/>
    </location>
</feature>
<name>A0A0C7MNK7_9SACH</name>
<dbReference type="GO" id="GO:0031683">
    <property type="term" value="F:G-protein beta/gamma-subunit complex binding"/>
    <property type="evidence" value="ECO:0007669"/>
    <property type="project" value="EnsemblFungi"/>
</dbReference>
<protein>
    <submittedName>
        <fullName evidence="4">LALA0S03e03180g1_1</fullName>
    </submittedName>
</protein>
<evidence type="ECO:0000256" key="2">
    <source>
        <dbReference type="SAM" id="MobiDB-lite"/>
    </source>
</evidence>
<evidence type="ECO:0000313" key="4">
    <source>
        <dbReference type="EMBL" id="CEP61452.1"/>
    </source>
</evidence>
<dbReference type="GO" id="GO:0006457">
    <property type="term" value="P:protein folding"/>
    <property type="evidence" value="ECO:0007669"/>
    <property type="project" value="EnsemblFungi"/>
</dbReference>
<dbReference type="GO" id="GO:0071444">
    <property type="term" value="P:cellular response to pheromone"/>
    <property type="evidence" value="ECO:0007669"/>
    <property type="project" value="EnsemblFungi"/>
</dbReference>
<evidence type="ECO:0000259" key="3">
    <source>
        <dbReference type="Pfam" id="PF02114"/>
    </source>
</evidence>
<feature type="domain" description="Phosducin" evidence="3">
    <location>
        <begin position="49"/>
        <end position="200"/>
    </location>
</feature>
<dbReference type="HOGENOM" id="CLU_072378_0_0_1"/>